<dbReference type="InterPro" id="IPR036291">
    <property type="entry name" value="NAD(P)-bd_dom_sf"/>
</dbReference>
<comment type="similarity">
    <text evidence="1">Belongs to the short-chain dehydrogenases/reductases (SDR) family.</text>
</comment>
<evidence type="ECO:0000256" key="2">
    <source>
        <dbReference type="ARBA" id="ARBA00023002"/>
    </source>
</evidence>
<evidence type="ECO:0008006" key="5">
    <source>
        <dbReference type="Google" id="ProtNLM"/>
    </source>
</evidence>
<dbReference type="Pfam" id="PF00106">
    <property type="entry name" value="adh_short"/>
    <property type="match status" value="1"/>
</dbReference>
<evidence type="ECO:0000313" key="3">
    <source>
        <dbReference type="EMBL" id="RYN45385.1"/>
    </source>
</evidence>
<evidence type="ECO:0000313" key="4">
    <source>
        <dbReference type="Proteomes" id="UP000292402"/>
    </source>
</evidence>
<keyword evidence="2" id="KW-0560">Oxidoreductase</keyword>
<gene>
    <name evidence="3" type="ORF">AA0114_g9092</name>
</gene>
<dbReference type="SUPFAM" id="SSF51735">
    <property type="entry name" value="NAD(P)-binding Rossmann-fold domains"/>
    <property type="match status" value="1"/>
</dbReference>
<protein>
    <recommendedName>
        <fullName evidence="5">Oxidoreductase</fullName>
    </recommendedName>
</protein>
<evidence type="ECO:0000256" key="1">
    <source>
        <dbReference type="ARBA" id="ARBA00006484"/>
    </source>
</evidence>
<organism evidence="3 4">
    <name type="scientific">Alternaria tenuissima</name>
    <dbReference type="NCBI Taxonomy" id="119927"/>
    <lineage>
        <taxon>Eukaryota</taxon>
        <taxon>Fungi</taxon>
        <taxon>Dikarya</taxon>
        <taxon>Ascomycota</taxon>
        <taxon>Pezizomycotina</taxon>
        <taxon>Dothideomycetes</taxon>
        <taxon>Pleosporomycetidae</taxon>
        <taxon>Pleosporales</taxon>
        <taxon>Pleosporineae</taxon>
        <taxon>Pleosporaceae</taxon>
        <taxon>Alternaria</taxon>
        <taxon>Alternaria sect. Alternaria</taxon>
        <taxon>Alternaria alternata complex</taxon>
    </lineage>
</organism>
<dbReference type="PANTHER" id="PTHR24320:SF154">
    <property type="entry name" value="OXIDOREDUCTASE, SHORT-CHAIN DEHYDROGENASE_REDUCTASE FAMILY (AFU_ORTHOLOGUE AFUA_2G04560)"/>
    <property type="match status" value="1"/>
</dbReference>
<sequence length="314" mass="34128">MAAANIKYKPVSDIPSLSGRVFLITGGTNGLGASSIAFIASHNPAHILFSGRNRARADDLISKIAQASPSTKVTFVECDLASLTSVQSAAKQILSSTDRLDVLMCNAGIMAVPNSVSQDGYEIQFATNHLGHALLMKLLLPLMLETAAQPDADVRIVNLSSVAYKNNIPSTGIEFQKLKTENANYGSFFALNKWVCYSQSKLANLLYATELAAHHPSITSVAVHPGFIKTDIFASTNFMDRQIVNLVSGGNWLDTEQGAYNQTWAATTKKENLVNGAYYEPVGVKTTPSTKRGRDQALAKELWEWTEKELEAWV</sequence>
<comment type="caution">
    <text evidence="3">The sequence shown here is derived from an EMBL/GenBank/DDBJ whole genome shotgun (WGS) entry which is preliminary data.</text>
</comment>
<dbReference type="PANTHER" id="PTHR24320">
    <property type="entry name" value="RETINOL DEHYDROGENASE"/>
    <property type="match status" value="1"/>
</dbReference>
<dbReference type="Proteomes" id="UP000292402">
    <property type="component" value="Unassembled WGS sequence"/>
</dbReference>
<dbReference type="EMBL" id="PDXA01000034">
    <property type="protein sequence ID" value="RYN45385.1"/>
    <property type="molecule type" value="Genomic_DNA"/>
</dbReference>
<proteinExistence type="inferred from homology"/>
<dbReference type="GO" id="GO:0016491">
    <property type="term" value="F:oxidoreductase activity"/>
    <property type="evidence" value="ECO:0007669"/>
    <property type="project" value="UniProtKB-KW"/>
</dbReference>
<dbReference type="PRINTS" id="PR00081">
    <property type="entry name" value="GDHRDH"/>
</dbReference>
<reference evidence="4" key="1">
    <citation type="journal article" date="2019" name="bioRxiv">
        <title>Genomics, evolutionary history and diagnostics of the Alternaria alternata species group including apple and Asian pear pathotypes.</title>
        <authorList>
            <person name="Armitage A.D."/>
            <person name="Cockerton H.M."/>
            <person name="Sreenivasaprasad S."/>
            <person name="Woodhall J.W."/>
            <person name="Lane C.R."/>
            <person name="Harrison R.J."/>
            <person name="Clarkson J.P."/>
        </authorList>
    </citation>
    <scope>NUCLEOTIDE SEQUENCE [LARGE SCALE GENOMIC DNA]</scope>
    <source>
        <strain evidence="4">FERA 1082</strain>
    </source>
</reference>
<dbReference type="AlphaFoldDB" id="A0A4Q4M8U2"/>
<dbReference type="Gene3D" id="3.40.50.720">
    <property type="entry name" value="NAD(P)-binding Rossmann-like Domain"/>
    <property type="match status" value="1"/>
</dbReference>
<dbReference type="InterPro" id="IPR002347">
    <property type="entry name" value="SDR_fam"/>
</dbReference>
<name>A0A4Q4M8U2_9PLEO</name>
<accession>A0A4Q4M8U2</accession>